<dbReference type="SUPFAM" id="SSF52047">
    <property type="entry name" value="RNI-like"/>
    <property type="match status" value="1"/>
</dbReference>
<feature type="non-terminal residue" evidence="1">
    <location>
        <position position="1"/>
    </location>
</feature>
<dbReference type="InterPro" id="IPR032675">
    <property type="entry name" value="LRR_dom_sf"/>
</dbReference>
<dbReference type="OMA" id="FTALFEY"/>
<dbReference type="GO" id="GO:0005634">
    <property type="term" value="C:nucleus"/>
    <property type="evidence" value="ECO:0007669"/>
    <property type="project" value="TreeGrafter"/>
</dbReference>
<comment type="caution">
    <text evidence="1">The sequence shown here is derived from an EMBL/GenBank/DDBJ whole genome shotgun (WGS) entry which is preliminary data.</text>
</comment>
<dbReference type="SMART" id="SM00367">
    <property type="entry name" value="LRR_CC"/>
    <property type="match status" value="2"/>
</dbReference>
<evidence type="ECO:0000313" key="2">
    <source>
        <dbReference type="Proteomes" id="UP000824469"/>
    </source>
</evidence>
<feature type="non-terminal residue" evidence="1">
    <location>
        <position position="418"/>
    </location>
</feature>
<dbReference type="CDD" id="cd22159">
    <property type="entry name" value="F-box_AtTIR1-like"/>
    <property type="match status" value="1"/>
</dbReference>
<reference evidence="1 2" key="1">
    <citation type="journal article" date="2021" name="Nat. Plants">
        <title>The Taxus genome provides insights into paclitaxel biosynthesis.</title>
        <authorList>
            <person name="Xiong X."/>
            <person name="Gou J."/>
            <person name="Liao Q."/>
            <person name="Li Y."/>
            <person name="Zhou Q."/>
            <person name="Bi G."/>
            <person name="Li C."/>
            <person name="Du R."/>
            <person name="Wang X."/>
            <person name="Sun T."/>
            <person name="Guo L."/>
            <person name="Liang H."/>
            <person name="Lu P."/>
            <person name="Wu Y."/>
            <person name="Zhang Z."/>
            <person name="Ro D.K."/>
            <person name="Shang Y."/>
            <person name="Huang S."/>
            <person name="Yan J."/>
        </authorList>
    </citation>
    <scope>NUCLEOTIDE SEQUENCE [LARGE SCALE GENOMIC DNA]</scope>
    <source>
        <strain evidence="1">Ta-2019</strain>
    </source>
</reference>
<dbReference type="FunFam" id="1.20.1280.50:FF:000023">
    <property type="entry name" value="F-box/LRR-repeat protein 4"/>
    <property type="match status" value="1"/>
</dbReference>
<dbReference type="PANTHER" id="PTHR13318">
    <property type="entry name" value="PARTNER OF PAIRED, ISOFORM B-RELATED"/>
    <property type="match status" value="1"/>
</dbReference>
<name>A0AA38LQA6_TAXCH</name>
<dbReference type="AlphaFoldDB" id="A0AA38LQA6"/>
<dbReference type="Gene3D" id="3.80.10.10">
    <property type="entry name" value="Ribonuclease Inhibitor"/>
    <property type="match status" value="1"/>
</dbReference>
<dbReference type="EMBL" id="JAHRHJ020000001">
    <property type="protein sequence ID" value="KAH9329692.1"/>
    <property type="molecule type" value="Genomic_DNA"/>
</dbReference>
<dbReference type="GO" id="GO:0031146">
    <property type="term" value="P:SCF-dependent proteasomal ubiquitin-dependent protein catabolic process"/>
    <property type="evidence" value="ECO:0007669"/>
    <property type="project" value="TreeGrafter"/>
</dbReference>
<protein>
    <recommendedName>
        <fullName evidence="3">F-box domain-containing protein</fullName>
    </recommendedName>
</protein>
<dbReference type="InterPro" id="IPR006553">
    <property type="entry name" value="Leu-rich_rpt_Cys-con_subtyp"/>
</dbReference>
<evidence type="ECO:0008006" key="3">
    <source>
        <dbReference type="Google" id="ProtNLM"/>
    </source>
</evidence>
<keyword evidence="2" id="KW-1185">Reference proteome</keyword>
<dbReference type="PANTHER" id="PTHR13318:SF148">
    <property type="entry name" value="F-BOX PROTEIN MAX2"/>
    <property type="match status" value="1"/>
</dbReference>
<sequence length="418" mass="46583">NIASNKKKRAGKRNRCAAMETQLSDIPEAIMSNIFSLVEGSRTRNRMALVCSKWRQMERATRWRLCLRGNISKMYELPLCFQGVTHLDLSLLSPWGYPPLDTSTSDGRFVAHLLKRAFPTVCDITIYARNARNIDTLALLWPWLEHVKLVRWHQRATDPESPMGELVALLRNCVMLKTLDLSQFYCWTEDVAPALLAAPNVSLNLSSLNLLKLSTDGFKAAELAAISAVCRNLQQLYALCVFDSRYMDFVGDEALVTIAKHCSKLRVLHLVDKTAFGDLRGDPEEGFSAEDAKISRQGLEEMFKSLPNLEDLMLDVSQNVRDTGPALEFLGLQCKKIRALKLGHFHGVCKGPQPDGIAMCANLEMLSIKNCADLGDTGLAAIAAGCCRLKKLELQGCKQITEFGIKFCSSNLRKTLVD</sequence>
<accession>A0AA38LQA6</accession>
<gene>
    <name evidence="1" type="ORF">KI387_001800</name>
</gene>
<organism evidence="1 2">
    <name type="scientific">Taxus chinensis</name>
    <name type="common">Chinese yew</name>
    <name type="synonym">Taxus wallichiana var. chinensis</name>
    <dbReference type="NCBI Taxonomy" id="29808"/>
    <lineage>
        <taxon>Eukaryota</taxon>
        <taxon>Viridiplantae</taxon>
        <taxon>Streptophyta</taxon>
        <taxon>Embryophyta</taxon>
        <taxon>Tracheophyta</taxon>
        <taxon>Spermatophyta</taxon>
        <taxon>Pinopsida</taxon>
        <taxon>Pinidae</taxon>
        <taxon>Conifers II</taxon>
        <taxon>Cupressales</taxon>
        <taxon>Taxaceae</taxon>
        <taxon>Taxus</taxon>
    </lineage>
</organism>
<dbReference type="GO" id="GO:0019005">
    <property type="term" value="C:SCF ubiquitin ligase complex"/>
    <property type="evidence" value="ECO:0007669"/>
    <property type="project" value="TreeGrafter"/>
</dbReference>
<dbReference type="Proteomes" id="UP000824469">
    <property type="component" value="Unassembled WGS sequence"/>
</dbReference>
<proteinExistence type="predicted"/>
<evidence type="ECO:0000313" key="1">
    <source>
        <dbReference type="EMBL" id="KAH9329692.1"/>
    </source>
</evidence>